<dbReference type="Gene3D" id="1.25.10.10">
    <property type="entry name" value="Leucine-rich Repeat Variant"/>
    <property type="match status" value="1"/>
</dbReference>
<feature type="region of interest" description="Disordered" evidence="3">
    <location>
        <begin position="574"/>
        <end position="605"/>
    </location>
</feature>
<dbReference type="EMBL" id="JAEPRB010000117">
    <property type="protein sequence ID" value="KAG2221171.1"/>
    <property type="molecule type" value="Genomic_DNA"/>
</dbReference>
<dbReference type="Pfam" id="PF06367">
    <property type="entry name" value="Drf_FH3"/>
    <property type="match status" value="1"/>
</dbReference>
<dbReference type="SUPFAM" id="SSF48371">
    <property type="entry name" value="ARM repeat"/>
    <property type="match status" value="1"/>
</dbReference>
<feature type="compositionally biased region" description="Polar residues" evidence="3">
    <location>
        <begin position="589"/>
        <end position="602"/>
    </location>
</feature>
<organism evidence="5 6">
    <name type="scientific">Circinella minor</name>
    <dbReference type="NCBI Taxonomy" id="1195481"/>
    <lineage>
        <taxon>Eukaryota</taxon>
        <taxon>Fungi</taxon>
        <taxon>Fungi incertae sedis</taxon>
        <taxon>Mucoromycota</taxon>
        <taxon>Mucoromycotina</taxon>
        <taxon>Mucoromycetes</taxon>
        <taxon>Mucorales</taxon>
        <taxon>Lichtheimiaceae</taxon>
        <taxon>Circinella</taxon>
    </lineage>
</organism>
<keyword evidence="2" id="KW-0175">Coiled coil</keyword>
<dbReference type="SMART" id="SM01140">
    <property type="entry name" value="Drf_GBD"/>
    <property type="match status" value="1"/>
</dbReference>
<accession>A0A8H7S1T9</accession>
<dbReference type="GO" id="GO:0005938">
    <property type="term" value="C:cell cortex"/>
    <property type="evidence" value="ECO:0007669"/>
    <property type="project" value="UniProtKB-ARBA"/>
</dbReference>
<dbReference type="InterPro" id="IPR016024">
    <property type="entry name" value="ARM-type_fold"/>
</dbReference>
<name>A0A8H7S1T9_9FUNG</name>
<reference evidence="5 6" key="1">
    <citation type="submission" date="2020-12" db="EMBL/GenBank/DDBJ databases">
        <title>Metabolic potential, ecology and presence of endohyphal bacteria is reflected in genomic diversity of Mucoromycotina.</title>
        <authorList>
            <person name="Muszewska A."/>
            <person name="Okrasinska A."/>
            <person name="Steczkiewicz K."/>
            <person name="Drgas O."/>
            <person name="Orlowska M."/>
            <person name="Perlinska-Lenart U."/>
            <person name="Aleksandrzak-Piekarczyk T."/>
            <person name="Szatraj K."/>
            <person name="Zielenkiewicz U."/>
            <person name="Pilsyk S."/>
            <person name="Malc E."/>
            <person name="Mieczkowski P."/>
            <person name="Kruszewska J.S."/>
            <person name="Biernat P."/>
            <person name="Pawlowska J."/>
        </authorList>
    </citation>
    <scope>NUCLEOTIDE SEQUENCE [LARGE SCALE GENOMIC DNA]</scope>
    <source>
        <strain evidence="5 6">CBS 142.35</strain>
    </source>
</reference>
<dbReference type="InterPro" id="IPR011989">
    <property type="entry name" value="ARM-like"/>
</dbReference>
<feature type="domain" description="GBD/FH3" evidence="4">
    <location>
        <begin position="15"/>
        <end position="426"/>
    </location>
</feature>
<dbReference type="GO" id="GO:0051017">
    <property type="term" value="P:actin filament bundle assembly"/>
    <property type="evidence" value="ECO:0007669"/>
    <property type="project" value="TreeGrafter"/>
</dbReference>
<dbReference type="GO" id="GO:0032153">
    <property type="term" value="C:cell division site"/>
    <property type="evidence" value="ECO:0007669"/>
    <property type="project" value="UniProtKB-ARBA"/>
</dbReference>
<dbReference type="GO" id="GO:0031267">
    <property type="term" value="F:small GTPase binding"/>
    <property type="evidence" value="ECO:0007669"/>
    <property type="project" value="InterPro"/>
</dbReference>
<proteinExistence type="inferred from homology"/>
<evidence type="ECO:0000256" key="1">
    <source>
        <dbReference type="ARBA" id="ARBA00037935"/>
    </source>
</evidence>
<evidence type="ECO:0000313" key="6">
    <source>
        <dbReference type="Proteomes" id="UP000646827"/>
    </source>
</evidence>
<sequence length="699" mass="79148">MSSTDSVSDLLAMRPEMLNENEVEKRFEKMLTRRGINDANARAVMLGFSIEKKRLMVSQDIQAETGAMKASAQSVNRRGGAIIDKDASEKKGPEFYVKKLSEPDMKGIQGKTLAHLGVSLRTMPLSWVRQFIDMRGMQIITAVLGVVNKSKHKRESDLQAEGEILRCFKALLNNTVGVREALKSPQSVQEIVYSIVSPSMVNRRLVCEVLVFLCYYKIPVGQELVLKAMDQLRDVRKGYGRFDAWFRELRLSLSGRGKMGSLVGASDDYKQLNSAGSTADSQLSEYALYNMLLVNAIINVVEDPEMRIHLRNQMNASGLERLMDQMLDLRSEQVDIQVREFRFQQDNDQDDIMEMYHDRVLRDLNDPRDVFECVLASVEGTRSYDFFLSCLQHILLIRDEVELKPRYFQVIDNLITQVVLDHKGLVEDFSQTYGTSVQHLIDKFADQDQLQATLEEIRNLQEMYDELALERDELQRQLEESGGSDTKELSQLREKTVSLEDLLRMSRHTISTLQQKLRDLQGDYERDLESMQKQLDMFNKAVEDVLDDDENGDGDIVISRESFAKSIGRIRAHESLEGKGGKEDESNDRNSTSAGKQKNTTVNDEEKYKSMAVSLSEEFKNQLAMQFGSSSGLADFVVPGAMPLMGSSVRGGNAARRRNFAPVRPVNNPTSPTDEIVSPTMTLQEELKANFANFGGSRR</sequence>
<dbReference type="Gene3D" id="1.10.238.150">
    <property type="entry name" value="Formin, FH3 diaphanous domain"/>
    <property type="match status" value="1"/>
</dbReference>
<dbReference type="InterPro" id="IPR051661">
    <property type="entry name" value="Actin_filament_regulator"/>
</dbReference>
<dbReference type="InterPro" id="IPR010473">
    <property type="entry name" value="GTPase-bd"/>
</dbReference>
<evidence type="ECO:0000256" key="2">
    <source>
        <dbReference type="SAM" id="Coils"/>
    </source>
</evidence>
<dbReference type="InterPro" id="IPR010472">
    <property type="entry name" value="FH3_dom"/>
</dbReference>
<feature type="compositionally biased region" description="Basic and acidic residues" evidence="3">
    <location>
        <begin position="574"/>
        <end position="588"/>
    </location>
</feature>
<comment type="caution">
    <text evidence="5">The sequence shown here is derived from an EMBL/GenBank/DDBJ whole genome shotgun (WGS) entry which is preliminary data.</text>
</comment>
<dbReference type="Proteomes" id="UP000646827">
    <property type="component" value="Unassembled WGS sequence"/>
</dbReference>
<dbReference type="GO" id="GO:0051016">
    <property type="term" value="P:barbed-end actin filament capping"/>
    <property type="evidence" value="ECO:0007669"/>
    <property type="project" value="TreeGrafter"/>
</dbReference>
<keyword evidence="6" id="KW-1185">Reference proteome</keyword>
<dbReference type="AlphaFoldDB" id="A0A8H7S1T9"/>
<dbReference type="PANTHER" id="PTHR47102">
    <property type="entry name" value="PROTEIN BNI1"/>
    <property type="match status" value="1"/>
</dbReference>
<dbReference type="GO" id="GO:1903475">
    <property type="term" value="P:mitotic actomyosin contractile ring assembly"/>
    <property type="evidence" value="ECO:0007669"/>
    <property type="project" value="TreeGrafter"/>
</dbReference>
<dbReference type="GO" id="GO:0015629">
    <property type="term" value="C:actin cytoskeleton"/>
    <property type="evidence" value="ECO:0007669"/>
    <property type="project" value="UniProtKB-ARBA"/>
</dbReference>
<dbReference type="InterPro" id="IPR014768">
    <property type="entry name" value="GBD/FH3_dom"/>
</dbReference>
<comment type="similarity">
    <text evidence="1">Belongs to the formin homology family. BNI1 subfamily.</text>
</comment>
<dbReference type="SMART" id="SM01139">
    <property type="entry name" value="Drf_FH3"/>
    <property type="match status" value="1"/>
</dbReference>
<dbReference type="OrthoDB" id="1104827at2759"/>
<evidence type="ECO:0000256" key="3">
    <source>
        <dbReference type="SAM" id="MobiDB-lite"/>
    </source>
</evidence>
<dbReference type="Pfam" id="PF06371">
    <property type="entry name" value="Drf_GBD"/>
    <property type="match status" value="1"/>
</dbReference>
<dbReference type="GO" id="GO:0003779">
    <property type="term" value="F:actin binding"/>
    <property type="evidence" value="ECO:0007669"/>
    <property type="project" value="InterPro"/>
</dbReference>
<feature type="coiled-coil region" evidence="2">
    <location>
        <begin position="450"/>
        <end position="484"/>
    </location>
</feature>
<evidence type="ECO:0000313" key="5">
    <source>
        <dbReference type="EMBL" id="KAG2221171.1"/>
    </source>
</evidence>
<dbReference type="PANTHER" id="PTHR47102:SF2">
    <property type="entry name" value="PROTEIN BNI1"/>
    <property type="match status" value="1"/>
</dbReference>
<gene>
    <name evidence="5" type="ORF">INT45_007748</name>
</gene>
<dbReference type="GO" id="GO:0043332">
    <property type="term" value="C:mating projection tip"/>
    <property type="evidence" value="ECO:0007669"/>
    <property type="project" value="TreeGrafter"/>
</dbReference>
<evidence type="ECO:0000259" key="4">
    <source>
        <dbReference type="PROSITE" id="PS51232"/>
    </source>
</evidence>
<dbReference type="PROSITE" id="PS51232">
    <property type="entry name" value="GBD_FH3"/>
    <property type="match status" value="1"/>
</dbReference>
<protein>
    <recommendedName>
        <fullName evidence="4">GBD/FH3 domain-containing protein</fullName>
    </recommendedName>
</protein>